<comment type="caution">
    <text evidence="8">The sequence shown here is derived from an EMBL/GenBank/DDBJ whole genome shotgun (WGS) entry which is preliminary data.</text>
</comment>
<dbReference type="Pfam" id="PF02770">
    <property type="entry name" value="Acyl-CoA_dh_M"/>
    <property type="match status" value="1"/>
</dbReference>
<evidence type="ECO:0000256" key="1">
    <source>
        <dbReference type="ARBA" id="ARBA00001974"/>
    </source>
</evidence>
<comment type="similarity">
    <text evidence="2">Belongs to the acyl-CoA dehydrogenase family.</text>
</comment>
<proteinExistence type="inferred from homology"/>
<dbReference type="Gene3D" id="2.40.110.10">
    <property type="entry name" value="Butyryl-CoA Dehydrogenase, subunit A, domain 2"/>
    <property type="match status" value="1"/>
</dbReference>
<evidence type="ECO:0000259" key="5">
    <source>
        <dbReference type="Pfam" id="PF00441"/>
    </source>
</evidence>
<dbReference type="Gene3D" id="1.20.140.10">
    <property type="entry name" value="Butyryl-CoA Dehydrogenase, subunit A, domain 3"/>
    <property type="match status" value="1"/>
</dbReference>
<evidence type="ECO:0000256" key="4">
    <source>
        <dbReference type="ARBA" id="ARBA00022827"/>
    </source>
</evidence>
<dbReference type="Pfam" id="PF00441">
    <property type="entry name" value="Acyl-CoA_dh_1"/>
    <property type="match status" value="1"/>
</dbReference>
<dbReference type="Pfam" id="PF02771">
    <property type="entry name" value="Acyl-CoA_dh_N"/>
    <property type="match status" value="1"/>
</dbReference>
<evidence type="ECO:0000313" key="9">
    <source>
        <dbReference type="Proteomes" id="UP000672657"/>
    </source>
</evidence>
<dbReference type="EMBL" id="CAJPVI010000035">
    <property type="protein sequence ID" value="CAG2155880.1"/>
    <property type="molecule type" value="Genomic_DNA"/>
</dbReference>
<keyword evidence="4" id="KW-0274">FAD</keyword>
<dbReference type="EC" id="1.3.99.-" evidence="8"/>
<evidence type="ECO:0000259" key="6">
    <source>
        <dbReference type="Pfam" id="PF02770"/>
    </source>
</evidence>
<comment type="cofactor">
    <cofactor evidence="1">
        <name>FAD</name>
        <dbReference type="ChEBI" id="CHEBI:57692"/>
    </cofactor>
</comment>
<keyword evidence="3" id="KW-0285">Flavoprotein</keyword>
<dbReference type="GO" id="GO:0016491">
    <property type="term" value="F:oxidoreductase activity"/>
    <property type="evidence" value="ECO:0007669"/>
    <property type="project" value="UniProtKB-KW"/>
</dbReference>
<evidence type="ECO:0000256" key="2">
    <source>
        <dbReference type="ARBA" id="ARBA00009347"/>
    </source>
</evidence>
<evidence type="ECO:0000256" key="3">
    <source>
        <dbReference type="ARBA" id="ARBA00022630"/>
    </source>
</evidence>
<dbReference type="Proteomes" id="UP000672657">
    <property type="component" value="Unassembled WGS sequence"/>
</dbReference>
<organism evidence="8 9">
    <name type="scientific">Cupriavidus numazuensis</name>
    <dbReference type="NCBI Taxonomy" id="221992"/>
    <lineage>
        <taxon>Bacteria</taxon>
        <taxon>Pseudomonadati</taxon>
        <taxon>Pseudomonadota</taxon>
        <taxon>Betaproteobacteria</taxon>
        <taxon>Burkholderiales</taxon>
        <taxon>Burkholderiaceae</taxon>
        <taxon>Cupriavidus</taxon>
    </lineage>
</organism>
<dbReference type="RefSeq" id="WP_211955972.1">
    <property type="nucleotide sequence ID" value="NZ_CAJPVI010000035.1"/>
</dbReference>
<keyword evidence="9" id="KW-1185">Reference proteome</keyword>
<name>A0ABM8TNA7_9BURK</name>
<dbReference type="InterPro" id="IPR036250">
    <property type="entry name" value="AcylCo_DH-like_C"/>
</dbReference>
<dbReference type="InterPro" id="IPR037069">
    <property type="entry name" value="AcylCoA_DH/ox_N_sf"/>
</dbReference>
<dbReference type="PANTHER" id="PTHR43884:SF12">
    <property type="entry name" value="ISOVALERYL-COA DEHYDROGENASE, MITOCHONDRIAL-RELATED"/>
    <property type="match status" value="1"/>
</dbReference>
<dbReference type="InterPro" id="IPR046373">
    <property type="entry name" value="Acyl-CoA_Oxase/DH_mid-dom_sf"/>
</dbReference>
<feature type="domain" description="Acyl-CoA oxidase/dehydrogenase middle" evidence="6">
    <location>
        <begin position="126"/>
        <end position="220"/>
    </location>
</feature>
<dbReference type="InterPro" id="IPR009075">
    <property type="entry name" value="AcylCo_DH/oxidase_C"/>
</dbReference>
<protein>
    <submittedName>
        <fullName evidence="8">Acyl-CoA dehydrogenase</fullName>
        <ecNumber evidence="8">1.3.99.-</ecNumber>
    </submittedName>
</protein>
<dbReference type="InterPro" id="IPR009100">
    <property type="entry name" value="AcylCoA_DH/oxidase_NM_dom_sf"/>
</dbReference>
<dbReference type="InterPro" id="IPR006089">
    <property type="entry name" value="Acyl-CoA_DH_CS"/>
</dbReference>
<evidence type="ECO:0000313" key="8">
    <source>
        <dbReference type="EMBL" id="CAG2155880.1"/>
    </source>
</evidence>
<dbReference type="InterPro" id="IPR006091">
    <property type="entry name" value="Acyl-CoA_Oxase/DH_mid-dom"/>
</dbReference>
<dbReference type="SUPFAM" id="SSF47203">
    <property type="entry name" value="Acyl-CoA dehydrogenase C-terminal domain-like"/>
    <property type="match status" value="1"/>
</dbReference>
<reference evidence="8 9" key="1">
    <citation type="submission" date="2021-03" db="EMBL/GenBank/DDBJ databases">
        <authorList>
            <person name="Peeters C."/>
        </authorList>
    </citation>
    <scope>NUCLEOTIDE SEQUENCE [LARGE SCALE GENOMIC DNA]</scope>
    <source>
        <strain evidence="8 9">LMG 26411</strain>
    </source>
</reference>
<sequence>MLPQLYRHRWMDEEIDAFREQVRRYVAGELAPKLDGWRRQGYIPRETWAAFGQMGFLLPEIGEDYGGAGASLAYQLVVQDELARAEVPANTAVHSIAAHYILDYGTPAQKQRWLPKLVSGERLAGIAMTEPGCGSDLQALRTRARRDGDSYVIDGAKTFITNGDTANLLVVAVRTGEAGSRGVSLVVLETEGLPGFHVGRRLEKLGQHASDTAELSFEGVRVPADHLLGEVEGRGFAQLMSQLPYERMMLAVPAAAVIERAVELTLEYTQQRKAFGQPLYDFQNTRFKLAECATMAHVVRTFVNDCIQRLLDGQLDDTAAYMAKWWCTEQQGKVTDECLQLFGGYGYMTEYPIARLYADARVQRIYGGANEIMKELIARKLAA</sequence>
<dbReference type="InterPro" id="IPR013786">
    <property type="entry name" value="AcylCoA_DH/ox_N"/>
</dbReference>
<dbReference type="Gene3D" id="1.10.540.10">
    <property type="entry name" value="Acyl-CoA dehydrogenase/oxidase, N-terminal domain"/>
    <property type="match status" value="1"/>
</dbReference>
<dbReference type="PROSITE" id="PS00073">
    <property type="entry name" value="ACYL_COA_DH_2"/>
    <property type="match status" value="1"/>
</dbReference>
<keyword evidence="8" id="KW-0560">Oxidoreductase</keyword>
<accession>A0ABM8TNA7</accession>
<dbReference type="PANTHER" id="PTHR43884">
    <property type="entry name" value="ACYL-COA DEHYDROGENASE"/>
    <property type="match status" value="1"/>
</dbReference>
<dbReference type="SUPFAM" id="SSF56645">
    <property type="entry name" value="Acyl-CoA dehydrogenase NM domain-like"/>
    <property type="match status" value="1"/>
</dbReference>
<feature type="domain" description="Acyl-CoA dehydrogenase/oxidase C-terminal" evidence="5">
    <location>
        <begin position="233"/>
        <end position="381"/>
    </location>
</feature>
<evidence type="ECO:0000259" key="7">
    <source>
        <dbReference type="Pfam" id="PF02771"/>
    </source>
</evidence>
<gene>
    <name evidence="8" type="primary">mmgC_14</name>
    <name evidence="8" type="ORF">LMG26411_05052</name>
</gene>
<feature type="domain" description="Acyl-CoA dehydrogenase/oxidase N-terminal" evidence="7">
    <location>
        <begin position="13"/>
        <end position="121"/>
    </location>
</feature>